<dbReference type="InterPro" id="IPR005616">
    <property type="entry name" value="CcmH/CycL/Ccl2/NrfF_N"/>
</dbReference>
<gene>
    <name evidence="10" type="ORF">SAMN05192579_101210</name>
</gene>
<keyword evidence="3 7" id="KW-0479">Metal-binding</keyword>
<evidence type="ECO:0000259" key="9">
    <source>
        <dbReference type="Pfam" id="PF03918"/>
    </source>
</evidence>
<accession>A0A1I3XZ32</accession>
<dbReference type="FunFam" id="1.10.8.640:FF:000001">
    <property type="entry name" value="Cytochrome c-type biogenesis protein"/>
    <property type="match status" value="1"/>
</dbReference>
<dbReference type="PANTHER" id="PTHR47870:SF1">
    <property type="entry name" value="CYTOCHROME C-TYPE BIOGENESIS PROTEIN CCMH"/>
    <property type="match status" value="1"/>
</dbReference>
<evidence type="ECO:0000313" key="10">
    <source>
        <dbReference type="EMBL" id="SFK24311.1"/>
    </source>
</evidence>
<organism evidence="10 11">
    <name type="scientific">Rhodanobacter glycinis</name>
    <dbReference type="NCBI Taxonomy" id="582702"/>
    <lineage>
        <taxon>Bacteria</taxon>
        <taxon>Pseudomonadati</taxon>
        <taxon>Pseudomonadota</taxon>
        <taxon>Gammaproteobacteria</taxon>
        <taxon>Lysobacterales</taxon>
        <taxon>Rhodanobacteraceae</taxon>
        <taxon>Rhodanobacter</taxon>
    </lineage>
</organism>
<name>A0A1I3XZ32_9GAMM</name>
<dbReference type="EMBL" id="FOSR01000001">
    <property type="protein sequence ID" value="SFK24311.1"/>
    <property type="molecule type" value="Genomic_DNA"/>
</dbReference>
<proteinExistence type="inferred from homology"/>
<keyword evidence="2 7" id="KW-0349">Heme</keyword>
<feature type="compositionally biased region" description="Basic and acidic residues" evidence="8">
    <location>
        <begin position="178"/>
        <end position="190"/>
    </location>
</feature>
<keyword evidence="11" id="KW-1185">Reference proteome</keyword>
<feature type="transmembrane region" description="Helical" evidence="7">
    <location>
        <begin position="138"/>
        <end position="159"/>
    </location>
</feature>
<evidence type="ECO:0000256" key="6">
    <source>
        <dbReference type="ARBA" id="ARBA00023004"/>
    </source>
</evidence>
<dbReference type="CDD" id="cd16378">
    <property type="entry name" value="CcmH_N"/>
    <property type="match status" value="1"/>
</dbReference>
<reference evidence="11" key="1">
    <citation type="submission" date="2016-10" db="EMBL/GenBank/DDBJ databases">
        <authorList>
            <person name="Varghese N."/>
            <person name="Submissions S."/>
        </authorList>
    </citation>
    <scope>NUCLEOTIDE SEQUENCE [LARGE SCALE GENOMIC DNA]</scope>
    <source>
        <strain evidence="11">MO64</strain>
    </source>
</reference>
<dbReference type="GO" id="GO:0005886">
    <property type="term" value="C:plasma membrane"/>
    <property type="evidence" value="ECO:0007669"/>
    <property type="project" value="TreeGrafter"/>
</dbReference>
<dbReference type="GO" id="GO:0017004">
    <property type="term" value="P:cytochrome complex assembly"/>
    <property type="evidence" value="ECO:0007669"/>
    <property type="project" value="UniProtKB-KW"/>
</dbReference>
<dbReference type="AlphaFoldDB" id="A0A1I3XZ32"/>
<dbReference type="Pfam" id="PF03918">
    <property type="entry name" value="CcmH"/>
    <property type="match status" value="1"/>
</dbReference>
<dbReference type="GO" id="GO:0046872">
    <property type="term" value="F:metal ion binding"/>
    <property type="evidence" value="ECO:0007669"/>
    <property type="project" value="UniProtKB-KW"/>
</dbReference>
<keyword evidence="7" id="KW-0812">Transmembrane</keyword>
<keyword evidence="5" id="KW-0201">Cytochrome c-type biogenesis</keyword>
<evidence type="ECO:0000256" key="2">
    <source>
        <dbReference type="ARBA" id="ARBA00022617"/>
    </source>
</evidence>
<evidence type="ECO:0000256" key="4">
    <source>
        <dbReference type="ARBA" id="ARBA00022729"/>
    </source>
</evidence>
<keyword evidence="7" id="KW-1133">Transmembrane helix</keyword>
<feature type="region of interest" description="Disordered" evidence="8">
    <location>
        <begin position="172"/>
        <end position="198"/>
    </location>
</feature>
<evidence type="ECO:0000256" key="8">
    <source>
        <dbReference type="SAM" id="MobiDB-lite"/>
    </source>
</evidence>
<evidence type="ECO:0000256" key="7">
    <source>
        <dbReference type="RuleBase" id="RU364112"/>
    </source>
</evidence>
<evidence type="ECO:0000256" key="3">
    <source>
        <dbReference type="ARBA" id="ARBA00022723"/>
    </source>
</evidence>
<keyword evidence="7" id="KW-0472">Membrane</keyword>
<comment type="similarity">
    <text evidence="1 7">Belongs to the CcmH/CycL/Ccl2/NrfF family.</text>
</comment>
<dbReference type="Gene3D" id="1.10.8.640">
    <property type="entry name" value="Cytochrome C biogenesis protein"/>
    <property type="match status" value="1"/>
</dbReference>
<comment type="function">
    <text evidence="7">Possible subunit of a heme lyase.</text>
</comment>
<keyword evidence="6 7" id="KW-0408">Iron</keyword>
<evidence type="ECO:0000313" key="11">
    <source>
        <dbReference type="Proteomes" id="UP000198725"/>
    </source>
</evidence>
<dbReference type="InterPro" id="IPR038297">
    <property type="entry name" value="CcmH/CycL/NrfF/Ccl2_sf"/>
</dbReference>
<dbReference type="InterPro" id="IPR051263">
    <property type="entry name" value="C-type_cytochrome_biogenesis"/>
</dbReference>
<evidence type="ECO:0000256" key="1">
    <source>
        <dbReference type="ARBA" id="ARBA00010342"/>
    </source>
</evidence>
<dbReference type="PANTHER" id="PTHR47870">
    <property type="entry name" value="CYTOCHROME C-TYPE BIOGENESIS PROTEIN CCMH"/>
    <property type="match status" value="1"/>
</dbReference>
<dbReference type="Proteomes" id="UP000198725">
    <property type="component" value="Unassembled WGS sequence"/>
</dbReference>
<protein>
    <recommendedName>
        <fullName evidence="7">Cytochrome c-type biogenesis protein</fullName>
    </recommendedName>
</protein>
<sequence>MNLFPWRVTLRRSAPCARTPFAARSRKTHRAQGALLRALLIVLVLAFAASATAQAIDPLPFKDHAQELRFQHLTAQLRCMVCQNETLADSNASLARDMRHEVFRLMQQGKTDVQIKQYLVDRYSDFVLYDPPVQPSTWLLWFGPLLILLAGAAVVAVNVRKRSRANARAAMESAGAADDGRADIGPDHTGPDNIGDDW</sequence>
<keyword evidence="4 7" id="KW-0732">Signal</keyword>
<evidence type="ECO:0000256" key="5">
    <source>
        <dbReference type="ARBA" id="ARBA00022748"/>
    </source>
</evidence>
<feature type="domain" description="CcmH/CycL/Ccl2/NrfF N-terminal" evidence="9">
    <location>
        <begin position="43"/>
        <end position="170"/>
    </location>
</feature>